<evidence type="ECO:0000313" key="2">
    <source>
        <dbReference type="EMBL" id="EMT54544.1"/>
    </source>
</evidence>
<gene>
    <name evidence="2" type="ORF">I532_03030</name>
</gene>
<dbReference type="Pfam" id="PF09580">
    <property type="entry name" value="Spore_YhcN_YlaJ"/>
    <property type="match status" value="1"/>
</dbReference>
<evidence type="ECO:0000313" key="3">
    <source>
        <dbReference type="Proteomes" id="UP000012081"/>
    </source>
</evidence>
<protein>
    <recommendedName>
        <fullName evidence="4">Sporulation lipoprotein YhcN/YlaJ-like protein</fullName>
    </recommendedName>
</protein>
<evidence type="ECO:0000256" key="1">
    <source>
        <dbReference type="SAM" id="SignalP"/>
    </source>
</evidence>
<dbReference type="OrthoDB" id="2476752at2"/>
<dbReference type="RefSeq" id="WP_003386314.1">
    <property type="nucleotide sequence ID" value="NZ_APBN01000001.1"/>
</dbReference>
<name>M8DDY9_9BACL</name>
<evidence type="ECO:0008006" key="4">
    <source>
        <dbReference type="Google" id="ProtNLM"/>
    </source>
</evidence>
<keyword evidence="1" id="KW-0732">Signal</keyword>
<organism evidence="2 3">
    <name type="scientific">Brevibacillus borstelensis AK1</name>
    <dbReference type="NCBI Taxonomy" id="1300222"/>
    <lineage>
        <taxon>Bacteria</taxon>
        <taxon>Bacillati</taxon>
        <taxon>Bacillota</taxon>
        <taxon>Bacilli</taxon>
        <taxon>Bacillales</taxon>
        <taxon>Paenibacillaceae</taxon>
        <taxon>Brevibacillus</taxon>
    </lineage>
</organism>
<comment type="caution">
    <text evidence="2">The sequence shown here is derived from an EMBL/GenBank/DDBJ whole genome shotgun (WGS) entry which is preliminary data.</text>
</comment>
<dbReference type="GeneID" id="89499084"/>
<dbReference type="InterPro" id="IPR019076">
    <property type="entry name" value="Spore_lipoprot_YhcN/YlaJ-like"/>
</dbReference>
<proteinExistence type="predicted"/>
<dbReference type="PROSITE" id="PS51257">
    <property type="entry name" value="PROKAR_LIPOPROTEIN"/>
    <property type="match status" value="1"/>
</dbReference>
<reference evidence="2 3" key="1">
    <citation type="submission" date="2013-03" db="EMBL/GenBank/DDBJ databases">
        <title>Assembly of a new bacterial strain Brevibacillus borstelensis AK1.</title>
        <authorList>
            <person name="Rajan I."/>
            <person name="PoliReddy D."/>
            <person name="Sugumar T."/>
            <person name="Rathinam K."/>
            <person name="Alqarawi S."/>
            <person name="Khalil A.B."/>
            <person name="Sivakumar N."/>
        </authorList>
    </citation>
    <scope>NUCLEOTIDE SEQUENCE [LARGE SCALE GENOMIC DNA]</scope>
    <source>
        <strain evidence="2 3">AK1</strain>
    </source>
</reference>
<dbReference type="EMBL" id="APBN01000001">
    <property type="protein sequence ID" value="EMT54544.1"/>
    <property type="molecule type" value="Genomic_DNA"/>
</dbReference>
<feature type="chain" id="PRO_5004094955" description="Sporulation lipoprotein YhcN/YlaJ-like protein" evidence="1">
    <location>
        <begin position="24"/>
        <end position="207"/>
    </location>
</feature>
<dbReference type="PATRIC" id="fig|1300222.3.peg.644"/>
<keyword evidence="3" id="KW-1185">Reference proteome</keyword>
<dbReference type="AlphaFoldDB" id="M8DDY9"/>
<dbReference type="Proteomes" id="UP000012081">
    <property type="component" value="Unassembled WGS sequence"/>
</dbReference>
<accession>M8DDY9</accession>
<feature type="signal peptide" evidence="1">
    <location>
        <begin position="1"/>
        <end position="23"/>
    </location>
</feature>
<sequence length="207" mass="21964">MNKWAYSLVGVMVLATVSGCANAGTDQNKGTQTNNLAYQRPANLQNNAQPNNGTANNFGANNYGAYNYQNGFTAQGFNRDVADRLAQAADNVPGVEGATAAVYGNDCIIGVRTRFGAQDMQQRQAIERQVHSAARAAAPNLNIRVTSDDNMYSRVQNISNTVTNGLANTTNAVTSGPNTVTGNLANAANDFTVLLRDVGRTITAPFR</sequence>